<reference evidence="2" key="1">
    <citation type="journal article" date="2014" name="Int. J. Syst. Evol. Microbiol.">
        <title>Complete genome sequence of Corynebacterium casei LMG S-19264T (=DSM 44701T), isolated from a smear-ripened cheese.</title>
        <authorList>
            <consortium name="US DOE Joint Genome Institute (JGI-PGF)"/>
            <person name="Walter F."/>
            <person name="Albersmeier A."/>
            <person name="Kalinowski J."/>
            <person name="Ruckert C."/>
        </authorList>
    </citation>
    <scope>NUCLEOTIDE SEQUENCE</scope>
    <source>
        <strain evidence="2">JCM 19831</strain>
    </source>
</reference>
<keyword evidence="3" id="KW-1185">Reference proteome</keyword>
<feature type="domain" description="DUF397" evidence="1">
    <location>
        <begin position="11"/>
        <end position="59"/>
    </location>
</feature>
<proteinExistence type="predicted"/>
<dbReference type="AlphaFoldDB" id="A0A917TWM3"/>
<organism evidence="2 3">
    <name type="scientific">Dactylosporangium sucinum</name>
    <dbReference type="NCBI Taxonomy" id="1424081"/>
    <lineage>
        <taxon>Bacteria</taxon>
        <taxon>Bacillati</taxon>
        <taxon>Actinomycetota</taxon>
        <taxon>Actinomycetes</taxon>
        <taxon>Micromonosporales</taxon>
        <taxon>Micromonosporaceae</taxon>
        <taxon>Dactylosporangium</taxon>
    </lineage>
</organism>
<evidence type="ECO:0000313" key="2">
    <source>
        <dbReference type="EMBL" id="GGM40926.1"/>
    </source>
</evidence>
<dbReference type="Pfam" id="PF04149">
    <property type="entry name" value="DUF397"/>
    <property type="match status" value="1"/>
</dbReference>
<protein>
    <recommendedName>
        <fullName evidence="1">DUF397 domain-containing protein</fullName>
    </recommendedName>
</protein>
<sequence>MDAFGHRSESDWFRSTRCAHSACVEVRFVDGAVEVRDARSPDDGTLRFATLDWAAFIHLVASTEDADTTR</sequence>
<accession>A0A917TWM3</accession>
<comment type="caution">
    <text evidence="2">The sequence shown here is derived from an EMBL/GenBank/DDBJ whole genome shotgun (WGS) entry which is preliminary data.</text>
</comment>
<dbReference type="Proteomes" id="UP000642070">
    <property type="component" value="Unassembled WGS sequence"/>
</dbReference>
<reference evidence="2" key="2">
    <citation type="submission" date="2020-09" db="EMBL/GenBank/DDBJ databases">
        <authorList>
            <person name="Sun Q."/>
            <person name="Ohkuma M."/>
        </authorList>
    </citation>
    <scope>NUCLEOTIDE SEQUENCE</scope>
    <source>
        <strain evidence="2">JCM 19831</strain>
    </source>
</reference>
<evidence type="ECO:0000313" key="3">
    <source>
        <dbReference type="Proteomes" id="UP000642070"/>
    </source>
</evidence>
<evidence type="ECO:0000259" key="1">
    <source>
        <dbReference type="Pfam" id="PF04149"/>
    </source>
</evidence>
<dbReference type="RefSeq" id="WP_190252153.1">
    <property type="nucleotide sequence ID" value="NZ_BMPI01000023.1"/>
</dbReference>
<gene>
    <name evidence="2" type="ORF">GCM10007977_047970</name>
</gene>
<dbReference type="EMBL" id="BMPI01000023">
    <property type="protein sequence ID" value="GGM40926.1"/>
    <property type="molecule type" value="Genomic_DNA"/>
</dbReference>
<dbReference type="InterPro" id="IPR007278">
    <property type="entry name" value="DUF397"/>
</dbReference>
<name>A0A917TWM3_9ACTN</name>